<gene>
    <name evidence="1" type="ORF">PGAL8A_00250000</name>
</gene>
<keyword evidence="2" id="KW-1185">Reference proteome</keyword>
<dbReference type="OMA" id="SFANFYQ"/>
<sequence length="187" mass="22112">MEDFKIIYASIIKFKDKIPIFTYYTNIESELRVELVRSLNLFSQSSSIGAFPDSLPFEHGIIYSLYNKNLTLIYIIITKKGEMTDKHAFSFLEECMNKLENNIDYKNLHRLPKNYYSRSFANFYQNLIKKYNAEYLNNYERFDKKIVRILSTIHKGIESSLKNKNNLSKLERRLSSLAINAKIVCFK</sequence>
<evidence type="ECO:0008006" key="3">
    <source>
        <dbReference type="Google" id="ProtNLM"/>
    </source>
</evidence>
<reference evidence="1" key="1">
    <citation type="submission" date="2015-04" db="EMBL/GenBank/DDBJ databases">
        <authorList>
            <consortium name="Pathogen Informatics"/>
        </authorList>
    </citation>
    <scope>NUCLEOTIDE SEQUENCE [LARGE SCALE GENOMIC DNA]</scope>
    <source>
        <strain evidence="1">8A</strain>
    </source>
</reference>
<organism evidence="1 2">
    <name type="scientific">Plasmodium gallinaceum</name>
    <dbReference type="NCBI Taxonomy" id="5849"/>
    <lineage>
        <taxon>Eukaryota</taxon>
        <taxon>Sar</taxon>
        <taxon>Alveolata</taxon>
        <taxon>Apicomplexa</taxon>
        <taxon>Aconoidasida</taxon>
        <taxon>Haemosporida</taxon>
        <taxon>Plasmodiidae</taxon>
        <taxon>Plasmodium</taxon>
        <taxon>Plasmodium (Haemamoeba)</taxon>
    </lineage>
</organism>
<dbReference type="AlphaFoldDB" id="A0A1J1GS17"/>
<protein>
    <recommendedName>
        <fullName evidence="3">SNARE protein</fullName>
    </recommendedName>
</protein>
<dbReference type="VEuPathDB" id="PlasmoDB:PGAL8A_00250000"/>
<proteinExistence type="predicted"/>
<evidence type="ECO:0000313" key="2">
    <source>
        <dbReference type="Proteomes" id="UP000220797"/>
    </source>
</evidence>
<dbReference type="Proteomes" id="UP000220797">
    <property type="component" value="Unassembled WGS sequence"/>
</dbReference>
<accession>A0A1J1GS17</accession>
<dbReference type="GeneID" id="39731028"/>
<dbReference type="EMBL" id="CVMV01000032">
    <property type="protein sequence ID" value="CRG95100.1"/>
    <property type="molecule type" value="Genomic_DNA"/>
</dbReference>
<comment type="caution">
    <text evidence="1">The sequence shown here is derived from an EMBL/GenBank/DDBJ whole genome shotgun (WGS) entry which is preliminary data.</text>
</comment>
<dbReference type="Gene3D" id="3.30.450.50">
    <property type="entry name" value="Longin domain"/>
    <property type="match status" value="1"/>
</dbReference>
<name>A0A1J1GS17_PLAGA</name>
<evidence type="ECO:0000313" key="1">
    <source>
        <dbReference type="EMBL" id="CRG95100.1"/>
    </source>
</evidence>
<dbReference type="RefSeq" id="XP_028527913.1">
    <property type="nucleotide sequence ID" value="XM_028671241.1"/>
</dbReference>
<dbReference type="OrthoDB" id="374178at2759"/>